<accession>A0A2T0HI92</accession>
<proteinExistence type="predicted"/>
<evidence type="ECO:0000313" key="3">
    <source>
        <dbReference type="Proteomes" id="UP000239731"/>
    </source>
</evidence>
<feature type="compositionally biased region" description="Basic and acidic residues" evidence="1">
    <location>
        <begin position="59"/>
        <end position="69"/>
    </location>
</feature>
<feature type="compositionally biased region" description="Basic and acidic residues" evidence="1">
    <location>
        <begin position="37"/>
        <end position="52"/>
    </location>
</feature>
<reference evidence="2 3" key="1">
    <citation type="submission" date="2018-03" db="EMBL/GenBank/DDBJ databases">
        <title>Blue discolouration in mozzarella cheese caused by Pseudomonas fluorescens.</title>
        <authorList>
            <person name="Chiesa F."/>
            <person name="Dalmasso A."/>
            <person name="Lomonaco S."/>
        </authorList>
    </citation>
    <scope>NUCLEOTIDE SEQUENCE [LARGE SCALE GENOMIC DNA]</scope>
    <source>
        <strain evidence="2 3">11293</strain>
    </source>
</reference>
<sequence>LWNKTRKREERESKVPEKKKELRRGEGRARSCRRRGGGQDRGGEGGREKDKGAGGGRWTSEEGRGERRR</sequence>
<evidence type="ECO:0000256" key="1">
    <source>
        <dbReference type="SAM" id="MobiDB-lite"/>
    </source>
</evidence>
<feature type="region of interest" description="Disordered" evidence="1">
    <location>
        <begin position="1"/>
        <end position="69"/>
    </location>
</feature>
<comment type="caution">
    <text evidence="2">The sequence shown here is derived from an EMBL/GenBank/DDBJ whole genome shotgun (WGS) entry which is preliminary data.</text>
</comment>
<name>A0A2T0HI92_PSEFL</name>
<protein>
    <submittedName>
        <fullName evidence="2">Uncharacterized protein</fullName>
    </submittedName>
</protein>
<evidence type="ECO:0000313" key="2">
    <source>
        <dbReference type="EMBL" id="PRW82828.1"/>
    </source>
</evidence>
<feature type="compositionally biased region" description="Basic and acidic residues" evidence="1">
    <location>
        <begin position="7"/>
        <end position="29"/>
    </location>
</feature>
<dbReference type="Proteomes" id="UP000239731">
    <property type="component" value="Unassembled WGS sequence"/>
</dbReference>
<organism evidence="2 3">
    <name type="scientific">Pseudomonas fluorescens</name>
    <dbReference type="NCBI Taxonomy" id="294"/>
    <lineage>
        <taxon>Bacteria</taxon>
        <taxon>Pseudomonadati</taxon>
        <taxon>Pseudomonadota</taxon>
        <taxon>Gammaproteobacteria</taxon>
        <taxon>Pseudomonadales</taxon>
        <taxon>Pseudomonadaceae</taxon>
        <taxon>Pseudomonas</taxon>
    </lineage>
</organism>
<dbReference type="RefSeq" id="WP_219905734.1">
    <property type="nucleotide sequence ID" value="NZ_PVUH01000159.1"/>
</dbReference>
<dbReference type="AlphaFoldDB" id="A0A2T0HI92"/>
<gene>
    <name evidence="2" type="ORF">C7A10_32310</name>
</gene>
<feature type="non-terminal residue" evidence="2">
    <location>
        <position position="1"/>
    </location>
</feature>
<dbReference type="EMBL" id="PVUH01000159">
    <property type="protein sequence ID" value="PRW82828.1"/>
    <property type="molecule type" value="Genomic_DNA"/>
</dbReference>